<dbReference type="RefSeq" id="WP_149789775.1">
    <property type="nucleotide sequence ID" value="NZ_FNIO01000015.1"/>
</dbReference>
<gene>
    <name evidence="1" type="ORF">SAMN05444142_1157</name>
</gene>
<keyword evidence="2" id="KW-1185">Reference proteome</keyword>
<name>A0A1H0P068_9RHOB</name>
<dbReference type="Proteomes" id="UP000324252">
    <property type="component" value="Unassembled WGS sequence"/>
</dbReference>
<dbReference type="OrthoDB" id="7829910at2"/>
<proteinExistence type="predicted"/>
<reference evidence="1 2" key="1">
    <citation type="submission" date="2016-11" db="EMBL/GenBank/DDBJ databases">
        <authorList>
            <person name="Varghese N."/>
            <person name="Submissions S."/>
        </authorList>
    </citation>
    <scope>NUCLEOTIDE SEQUENCE [LARGE SCALE GENOMIC DNA]</scope>
    <source>
        <strain evidence="1 2">DSM 29620</strain>
    </source>
</reference>
<sequence>MAYPTETYSDEERERLRKALADYADALRLKPQGVALKIMQETGYALDGDAGRKRVARFLDGEHRQTDDFIGAVARYLRKVPPPQIEESAATLAAFFSRPYLRKIDLKPLAGRYHAYVSYDRRAEVDEGEAQVTTLSAWEFKPQPVAELTDKIAYGTIELRPLDKYDALLVSEAIFNLSIDPQVTAFPNRMPEAVDAGVFVPFGHTERAVPRFLMATKSVLESRLYRLYQVNDDPLTLRGELNFNGGIGRVYTRDSADPLFPDYEIELVRVKTDNADQ</sequence>
<protein>
    <submittedName>
        <fullName evidence="1">Uncharacterized protein</fullName>
    </submittedName>
</protein>
<dbReference type="AlphaFoldDB" id="A0A1H0P068"/>
<evidence type="ECO:0000313" key="2">
    <source>
        <dbReference type="Proteomes" id="UP000324252"/>
    </source>
</evidence>
<dbReference type="EMBL" id="FQZZ01000015">
    <property type="protein sequence ID" value="SHK97353.1"/>
    <property type="molecule type" value="Genomic_DNA"/>
</dbReference>
<accession>A0A1H0P068</accession>
<evidence type="ECO:0000313" key="1">
    <source>
        <dbReference type="EMBL" id="SHK97353.1"/>
    </source>
</evidence>
<organism evidence="1 2">
    <name type="scientific">Lutimaribacter pacificus</name>
    <dbReference type="NCBI Taxonomy" id="391948"/>
    <lineage>
        <taxon>Bacteria</taxon>
        <taxon>Pseudomonadati</taxon>
        <taxon>Pseudomonadota</taxon>
        <taxon>Alphaproteobacteria</taxon>
        <taxon>Rhodobacterales</taxon>
        <taxon>Roseobacteraceae</taxon>
        <taxon>Lutimaribacter</taxon>
    </lineage>
</organism>